<dbReference type="AlphaFoldDB" id="A0AAV1LRQ2"/>
<sequence>MDGEQIRTLVRKRASIKGTLTKIENMFKNEEDYKEFSKQALVLKEERLRDTFKKYEDYTLEICAIDPDFDDGDDVEEQYSKTLTVIRELLETINCEKGCKNECVTKSFNTKLPTINVPTYSASNLRNFVSIVKQQLAALKNLGHSVDQWDPIVLCILTRKLDLLCSREFQLTRVRDPTVAHLFNFLYKRALALENVERPPERSQPTSKVAHVAAVKKTNPDTGAAAETVGTRSCLLCKSNHKLFTCPQFKLMSASDRIKFATSNKLCEVCLNNHSKKCRYHFKCNVCKEGHNTLLHEDKASSPVTLMSEAASEQVLLPTAQVKLLASNGTEVHVKALLDTGSQASFVTRELANLLKLQIDTANTPVIGIGNTLNKLKEKVHLEIHSLTQNFKISVTCYLLDKITSKLPQRKFDLHNVVLPSKIMLADKRFNEPSDIHILLGADIFFQILLPPEPELQALPSSSEAPDGSVTPKAPLLNTRLGYVIAGNTPTQHTEPVITLFCKKCDYDLNNSIVKFWKCESVPETFPEAHSENDLCEKIFCDNVEQDTKNNKIQVILPLKLPLDSINQALGDSLYLALKRFHNLEHRFKKDSNLFMLYKEFIHEYLKQKHGTLIDISQYNLSTDPLCFLPHHPVLRLDKKTTKCRVVFDGSMKTSTKTSLNDLLLNGPVVQKELVDVLMLFRVDKYFFITDIKNMFRNINIHPKHRSLQNILWRDSPDESVKCIQLNTVTYGLKSSTYLATRCLKMLAEQHHNEYPIAASILNNSTYVDDILYSEKTLVGLSAAKEQLCSLLSLGSFQLHKWVSNSPDLLKEIQKDQQHFDEIDLEKNNTSLKTLGMNYNIKLDSFIISSPKTVNNMPQSKREILSFISGFYDPLGLAGPIVVSAGYNAMLVARKIGLGFGAKL</sequence>
<proteinExistence type="predicted"/>
<dbReference type="InterPro" id="IPR021109">
    <property type="entry name" value="Peptidase_aspartic_dom_sf"/>
</dbReference>
<protein>
    <recommendedName>
        <fullName evidence="1">Peptidase A2B Ty3 transposon peptidase domain-containing protein</fullName>
    </recommendedName>
</protein>
<comment type="caution">
    <text evidence="2">The sequence shown here is derived from an EMBL/GenBank/DDBJ whole genome shotgun (WGS) entry which is preliminary data.</text>
</comment>
<gene>
    <name evidence="2" type="ORF">PARMNEM_LOCUS17146</name>
</gene>
<feature type="domain" description="Peptidase A2B Ty3 transposon peptidase" evidence="1">
    <location>
        <begin position="332"/>
        <end position="406"/>
    </location>
</feature>
<accession>A0AAV1LRQ2</accession>
<keyword evidence="3" id="KW-1185">Reference proteome</keyword>
<evidence type="ECO:0000259" key="1">
    <source>
        <dbReference type="Pfam" id="PF12384"/>
    </source>
</evidence>
<reference evidence="2 3" key="1">
    <citation type="submission" date="2023-11" db="EMBL/GenBank/DDBJ databases">
        <authorList>
            <person name="Hedman E."/>
            <person name="Englund M."/>
            <person name="Stromberg M."/>
            <person name="Nyberg Akerstrom W."/>
            <person name="Nylinder S."/>
            <person name="Jareborg N."/>
            <person name="Kallberg Y."/>
            <person name="Kronander E."/>
        </authorList>
    </citation>
    <scope>NUCLEOTIDE SEQUENCE [LARGE SCALE GENOMIC DNA]</scope>
</reference>
<dbReference type="Gene3D" id="3.30.70.270">
    <property type="match status" value="1"/>
</dbReference>
<name>A0AAV1LRQ2_9NEOP</name>
<dbReference type="InterPro" id="IPR043502">
    <property type="entry name" value="DNA/RNA_pol_sf"/>
</dbReference>
<dbReference type="CDD" id="cd00303">
    <property type="entry name" value="retropepsin_like"/>
    <property type="match status" value="1"/>
</dbReference>
<organism evidence="2 3">
    <name type="scientific">Parnassius mnemosyne</name>
    <name type="common">clouded apollo</name>
    <dbReference type="NCBI Taxonomy" id="213953"/>
    <lineage>
        <taxon>Eukaryota</taxon>
        <taxon>Metazoa</taxon>
        <taxon>Ecdysozoa</taxon>
        <taxon>Arthropoda</taxon>
        <taxon>Hexapoda</taxon>
        <taxon>Insecta</taxon>
        <taxon>Pterygota</taxon>
        <taxon>Neoptera</taxon>
        <taxon>Endopterygota</taxon>
        <taxon>Lepidoptera</taxon>
        <taxon>Glossata</taxon>
        <taxon>Ditrysia</taxon>
        <taxon>Papilionoidea</taxon>
        <taxon>Papilionidae</taxon>
        <taxon>Parnassiinae</taxon>
        <taxon>Parnassini</taxon>
        <taxon>Parnassius</taxon>
        <taxon>Driopa</taxon>
    </lineage>
</organism>
<evidence type="ECO:0000313" key="3">
    <source>
        <dbReference type="Proteomes" id="UP001314205"/>
    </source>
</evidence>
<dbReference type="SUPFAM" id="SSF56672">
    <property type="entry name" value="DNA/RNA polymerases"/>
    <property type="match status" value="1"/>
</dbReference>
<dbReference type="Proteomes" id="UP001314205">
    <property type="component" value="Unassembled WGS sequence"/>
</dbReference>
<dbReference type="Gene3D" id="2.40.70.10">
    <property type="entry name" value="Acid Proteases"/>
    <property type="match status" value="1"/>
</dbReference>
<dbReference type="EMBL" id="CAVLGL010000097">
    <property type="protein sequence ID" value="CAK1598108.1"/>
    <property type="molecule type" value="Genomic_DNA"/>
</dbReference>
<dbReference type="GO" id="GO:0071897">
    <property type="term" value="P:DNA biosynthetic process"/>
    <property type="evidence" value="ECO:0007669"/>
    <property type="project" value="UniProtKB-ARBA"/>
</dbReference>
<dbReference type="PANTHER" id="PTHR47331:SF4">
    <property type="entry name" value="PEPTIDASE S1 DOMAIN-CONTAINING PROTEIN"/>
    <property type="match status" value="1"/>
</dbReference>
<dbReference type="InterPro" id="IPR043128">
    <property type="entry name" value="Rev_trsase/Diguanyl_cyclase"/>
</dbReference>
<evidence type="ECO:0000313" key="2">
    <source>
        <dbReference type="EMBL" id="CAK1598108.1"/>
    </source>
</evidence>
<dbReference type="Pfam" id="PF12384">
    <property type="entry name" value="Peptidase_A2B"/>
    <property type="match status" value="1"/>
</dbReference>
<dbReference type="PANTHER" id="PTHR47331">
    <property type="entry name" value="PHD-TYPE DOMAIN-CONTAINING PROTEIN"/>
    <property type="match status" value="1"/>
</dbReference>
<dbReference type="Gene3D" id="3.10.10.10">
    <property type="entry name" value="HIV Type 1 Reverse Transcriptase, subunit A, domain 1"/>
    <property type="match status" value="1"/>
</dbReference>
<dbReference type="InterPro" id="IPR024650">
    <property type="entry name" value="Peptidase_A2B"/>
</dbReference>